<dbReference type="GO" id="GO:0006950">
    <property type="term" value="P:response to stress"/>
    <property type="evidence" value="ECO:0007669"/>
    <property type="project" value="TreeGrafter"/>
</dbReference>
<name>A0A5C6ZFN0_9FLAO</name>
<accession>A0A5C6ZFN0</accession>
<proteinExistence type="predicted"/>
<dbReference type="SUPFAM" id="SSF46785">
    <property type="entry name" value="Winged helix' DNA-binding domain"/>
    <property type="match status" value="1"/>
</dbReference>
<dbReference type="Proteomes" id="UP000321578">
    <property type="component" value="Unassembled WGS sequence"/>
</dbReference>
<dbReference type="PRINTS" id="PR00598">
    <property type="entry name" value="HTHMARR"/>
</dbReference>
<dbReference type="InterPro" id="IPR000835">
    <property type="entry name" value="HTH_MarR-typ"/>
</dbReference>
<evidence type="ECO:0000313" key="3">
    <source>
        <dbReference type="Proteomes" id="UP000321578"/>
    </source>
</evidence>
<dbReference type="EMBL" id="VORO01000022">
    <property type="protein sequence ID" value="TXD87610.1"/>
    <property type="molecule type" value="Genomic_DNA"/>
</dbReference>
<dbReference type="Pfam" id="PF01047">
    <property type="entry name" value="MarR"/>
    <property type="match status" value="1"/>
</dbReference>
<dbReference type="Gene3D" id="1.10.10.10">
    <property type="entry name" value="Winged helix-like DNA-binding domain superfamily/Winged helix DNA-binding domain"/>
    <property type="match status" value="1"/>
</dbReference>
<dbReference type="InterPro" id="IPR036390">
    <property type="entry name" value="WH_DNA-bd_sf"/>
</dbReference>
<protein>
    <submittedName>
        <fullName evidence="2">MarR family transcriptional regulator</fullName>
    </submittedName>
</protein>
<dbReference type="PANTHER" id="PTHR33164">
    <property type="entry name" value="TRANSCRIPTIONAL REGULATOR, MARR FAMILY"/>
    <property type="match status" value="1"/>
</dbReference>
<dbReference type="InterPro" id="IPR036388">
    <property type="entry name" value="WH-like_DNA-bd_sf"/>
</dbReference>
<dbReference type="AlphaFoldDB" id="A0A5C6ZFN0"/>
<evidence type="ECO:0000313" key="2">
    <source>
        <dbReference type="EMBL" id="TXD87610.1"/>
    </source>
</evidence>
<gene>
    <name evidence="2" type="ORF">ESY86_16395</name>
</gene>
<comment type="caution">
    <text evidence="2">The sequence shown here is derived from an EMBL/GenBank/DDBJ whole genome shotgun (WGS) entry which is preliminary data.</text>
</comment>
<dbReference type="GO" id="GO:0003700">
    <property type="term" value="F:DNA-binding transcription factor activity"/>
    <property type="evidence" value="ECO:0007669"/>
    <property type="project" value="InterPro"/>
</dbReference>
<reference evidence="2 3" key="1">
    <citation type="submission" date="2019-08" db="EMBL/GenBank/DDBJ databases">
        <title>Genomes of Subsaximicrobium wynnwilliamsii strains.</title>
        <authorList>
            <person name="Bowman J.P."/>
        </authorList>
    </citation>
    <scope>NUCLEOTIDE SEQUENCE [LARGE SCALE GENOMIC DNA]</scope>
    <source>
        <strain evidence="2 3">2-80-2</strain>
    </source>
</reference>
<dbReference type="SMART" id="SM00347">
    <property type="entry name" value="HTH_MARR"/>
    <property type="match status" value="1"/>
</dbReference>
<evidence type="ECO:0000259" key="1">
    <source>
        <dbReference type="PROSITE" id="PS50995"/>
    </source>
</evidence>
<keyword evidence="3" id="KW-1185">Reference proteome</keyword>
<dbReference type="InterPro" id="IPR039422">
    <property type="entry name" value="MarR/SlyA-like"/>
</dbReference>
<sequence length="153" mass="17652">MKDLNIRLKTVSELSVSKQAVINVFLTHTMFKTKLLDVLKPHDLSIEQFNVLRILRGQKGKPLNLQDVQDRMVSKMSNTTRLIDKLILKEFVNRDECPENRRKIELLISSEGLKKLEEIDTLVDQTETQMTSNLTKTELKQLNFLLTKLATTA</sequence>
<dbReference type="PROSITE" id="PS50995">
    <property type="entry name" value="HTH_MARR_2"/>
    <property type="match status" value="1"/>
</dbReference>
<dbReference type="OrthoDB" id="763883at2"/>
<organism evidence="2 3">
    <name type="scientific">Subsaximicrobium wynnwilliamsii</name>
    <dbReference type="NCBI Taxonomy" id="291179"/>
    <lineage>
        <taxon>Bacteria</taxon>
        <taxon>Pseudomonadati</taxon>
        <taxon>Bacteroidota</taxon>
        <taxon>Flavobacteriia</taxon>
        <taxon>Flavobacteriales</taxon>
        <taxon>Flavobacteriaceae</taxon>
        <taxon>Subsaximicrobium</taxon>
    </lineage>
</organism>
<dbReference type="PANTHER" id="PTHR33164:SF101">
    <property type="entry name" value="TRANSCRIPTIONAL REPRESSOR MPRA"/>
    <property type="match status" value="1"/>
</dbReference>
<feature type="domain" description="HTH marR-type" evidence="1">
    <location>
        <begin position="1"/>
        <end position="151"/>
    </location>
</feature>
<dbReference type="RefSeq" id="WP_147087688.1">
    <property type="nucleotide sequence ID" value="NZ_VORM01000024.1"/>
</dbReference>